<accession>A0AAE0FZY8</accession>
<sequence length="63" mass="7401">DEKKMLQKVEKAEAKEYDEVLQKQIMREKNIQETQVAEETAPVTEDLQSRRILSSPFRYVSST</sequence>
<dbReference type="EMBL" id="LGRX02011430">
    <property type="protein sequence ID" value="KAK3268978.1"/>
    <property type="molecule type" value="Genomic_DNA"/>
</dbReference>
<dbReference type="Proteomes" id="UP001190700">
    <property type="component" value="Unassembled WGS sequence"/>
</dbReference>
<feature type="non-terminal residue" evidence="1">
    <location>
        <position position="1"/>
    </location>
</feature>
<gene>
    <name evidence="1" type="ORF">CYMTET_22550</name>
</gene>
<organism evidence="1 2">
    <name type="scientific">Cymbomonas tetramitiformis</name>
    <dbReference type="NCBI Taxonomy" id="36881"/>
    <lineage>
        <taxon>Eukaryota</taxon>
        <taxon>Viridiplantae</taxon>
        <taxon>Chlorophyta</taxon>
        <taxon>Pyramimonadophyceae</taxon>
        <taxon>Pyramimonadales</taxon>
        <taxon>Pyramimonadaceae</taxon>
        <taxon>Cymbomonas</taxon>
    </lineage>
</organism>
<reference evidence="1 2" key="1">
    <citation type="journal article" date="2015" name="Genome Biol. Evol.">
        <title>Comparative Genomics of a Bacterivorous Green Alga Reveals Evolutionary Causalities and Consequences of Phago-Mixotrophic Mode of Nutrition.</title>
        <authorList>
            <person name="Burns J.A."/>
            <person name="Paasch A."/>
            <person name="Narechania A."/>
            <person name="Kim E."/>
        </authorList>
    </citation>
    <scope>NUCLEOTIDE SEQUENCE [LARGE SCALE GENOMIC DNA]</scope>
    <source>
        <strain evidence="1 2">PLY_AMNH</strain>
    </source>
</reference>
<evidence type="ECO:0000313" key="2">
    <source>
        <dbReference type="Proteomes" id="UP001190700"/>
    </source>
</evidence>
<keyword evidence="2" id="KW-1185">Reference proteome</keyword>
<proteinExistence type="predicted"/>
<comment type="caution">
    <text evidence="1">The sequence shown here is derived from an EMBL/GenBank/DDBJ whole genome shotgun (WGS) entry which is preliminary data.</text>
</comment>
<evidence type="ECO:0000313" key="1">
    <source>
        <dbReference type="EMBL" id="KAK3268978.1"/>
    </source>
</evidence>
<name>A0AAE0FZY8_9CHLO</name>
<dbReference type="AlphaFoldDB" id="A0AAE0FZY8"/>
<protein>
    <submittedName>
        <fullName evidence="1">Uncharacterized protein</fullName>
    </submittedName>
</protein>